<feature type="compositionally biased region" description="Basic and acidic residues" evidence="1">
    <location>
        <begin position="436"/>
        <end position="459"/>
    </location>
</feature>
<dbReference type="RefSeq" id="XP_005824643.1">
    <property type="nucleotide sequence ID" value="XM_005824586.1"/>
</dbReference>
<dbReference type="HOGENOM" id="CLU_395617_0_0_1"/>
<dbReference type="KEGG" id="gtt:GUITHDRAFT_144795"/>
<accession>L1IN22</accession>
<evidence type="ECO:0000313" key="4">
    <source>
        <dbReference type="Proteomes" id="UP000011087"/>
    </source>
</evidence>
<feature type="region of interest" description="Disordered" evidence="1">
    <location>
        <begin position="436"/>
        <end position="488"/>
    </location>
</feature>
<name>L1IN22_GUITC</name>
<keyword evidence="4" id="KW-1185">Reference proteome</keyword>
<reference evidence="3" key="3">
    <citation type="submission" date="2015-06" db="UniProtKB">
        <authorList>
            <consortium name="EnsemblProtists"/>
        </authorList>
    </citation>
    <scope>IDENTIFICATION</scope>
</reference>
<dbReference type="Proteomes" id="UP000011087">
    <property type="component" value="Unassembled WGS sequence"/>
</dbReference>
<protein>
    <submittedName>
        <fullName evidence="2 3">Uncharacterized protein</fullName>
    </submittedName>
</protein>
<reference evidence="4" key="2">
    <citation type="submission" date="2012-11" db="EMBL/GenBank/DDBJ databases">
        <authorList>
            <person name="Kuo A."/>
            <person name="Curtis B.A."/>
            <person name="Tanifuji G."/>
            <person name="Burki F."/>
            <person name="Gruber A."/>
            <person name="Irimia M."/>
            <person name="Maruyama S."/>
            <person name="Arias M.C."/>
            <person name="Ball S.G."/>
            <person name="Gile G.H."/>
            <person name="Hirakawa Y."/>
            <person name="Hopkins J.F."/>
            <person name="Rensing S.A."/>
            <person name="Schmutz J."/>
            <person name="Symeonidi A."/>
            <person name="Elias M."/>
            <person name="Eveleigh R.J."/>
            <person name="Herman E.K."/>
            <person name="Klute M.J."/>
            <person name="Nakayama T."/>
            <person name="Obornik M."/>
            <person name="Reyes-Prieto A."/>
            <person name="Armbrust E.V."/>
            <person name="Aves S.J."/>
            <person name="Beiko R.G."/>
            <person name="Coutinho P."/>
            <person name="Dacks J.B."/>
            <person name="Durnford D.G."/>
            <person name="Fast N.M."/>
            <person name="Green B.R."/>
            <person name="Grisdale C."/>
            <person name="Hempe F."/>
            <person name="Henrissat B."/>
            <person name="Hoppner M.P."/>
            <person name="Ishida K.-I."/>
            <person name="Kim E."/>
            <person name="Koreny L."/>
            <person name="Kroth P.G."/>
            <person name="Liu Y."/>
            <person name="Malik S.-B."/>
            <person name="Maier U.G."/>
            <person name="McRose D."/>
            <person name="Mock T."/>
            <person name="Neilson J.A."/>
            <person name="Onodera N.T."/>
            <person name="Poole A.M."/>
            <person name="Pritham E.J."/>
            <person name="Richards T.A."/>
            <person name="Rocap G."/>
            <person name="Roy S.W."/>
            <person name="Sarai C."/>
            <person name="Schaack S."/>
            <person name="Shirato S."/>
            <person name="Slamovits C.H."/>
            <person name="Spencer D.F."/>
            <person name="Suzuki S."/>
            <person name="Worden A.Z."/>
            <person name="Zauner S."/>
            <person name="Barry K."/>
            <person name="Bell C."/>
            <person name="Bharti A.K."/>
            <person name="Crow J.A."/>
            <person name="Grimwood J."/>
            <person name="Kramer R."/>
            <person name="Lindquist E."/>
            <person name="Lucas S."/>
            <person name="Salamov A."/>
            <person name="McFadden G.I."/>
            <person name="Lane C.E."/>
            <person name="Keeling P.J."/>
            <person name="Gray M.W."/>
            <person name="Grigoriev I.V."/>
            <person name="Archibald J.M."/>
        </authorList>
    </citation>
    <scope>NUCLEOTIDE SEQUENCE</scope>
    <source>
        <strain evidence="4">CCMP2712</strain>
    </source>
</reference>
<proteinExistence type="predicted"/>
<gene>
    <name evidence="2" type="ORF">GUITHDRAFT_144795</name>
</gene>
<evidence type="ECO:0000256" key="1">
    <source>
        <dbReference type="SAM" id="MobiDB-lite"/>
    </source>
</evidence>
<organism evidence="2">
    <name type="scientific">Guillardia theta (strain CCMP2712)</name>
    <name type="common">Cryptophyte</name>
    <dbReference type="NCBI Taxonomy" id="905079"/>
    <lineage>
        <taxon>Eukaryota</taxon>
        <taxon>Cryptophyceae</taxon>
        <taxon>Pyrenomonadales</taxon>
        <taxon>Geminigeraceae</taxon>
        <taxon>Guillardia</taxon>
    </lineage>
</organism>
<evidence type="ECO:0000313" key="2">
    <source>
        <dbReference type="EMBL" id="EKX37663.1"/>
    </source>
</evidence>
<reference evidence="2 4" key="1">
    <citation type="journal article" date="2012" name="Nature">
        <title>Algal genomes reveal evolutionary mosaicism and the fate of nucleomorphs.</title>
        <authorList>
            <consortium name="DOE Joint Genome Institute"/>
            <person name="Curtis B.A."/>
            <person name="Tanifuji G."/>
            <person name="Burki F."/>
            <person name="Gruber A."/>
            <person name="Irimia M."/>
            <person name="Maruyama S."/>
            <person name="Arias M.C."/>
            <person name="Ball S.G."/>
            <person name="Gile G.H."/>
            <person name="Hirakawa Y."/>
            <person name="Hopkins J.F."/>
            <person name="Kuo A."/>
            <person name="Rensing S.A."/>
            <person name="Schmutz J."/>
            <person name="Symeonidi A."/>
            <person name="Elias M."/>
            <person name="Eveleigh R.J."/>
            <person name="Herman E.K."/>
            <person name="Klute M.J."/>
            <person name="Nakayama T."/>
            <person name="Obornik M."/>
            <person name="Reyes-Prieto A."/>
            <person name="Armbrust E.V."/>
            <person name="Aves S.J."/>
            <person name="Beiko R.G."/>
            <person name="Coutinho P."/>
            <person name="Dacks J.B."/>
            <person name="Durnford D.G."/>
            <person name="Fast N.M."/>
            <person name="Green B.R."/>
            <person name="Grisdale C.J."/>
            <person name="Hempel F."/>
            <person name="Henrissat B."/>
            <person name="Hoppner M.P."/>
            <person name="Ishida K."/>
            <person name="Kim E."/>
            <person name="Koreny L."/>
            <person name="Kroth P.G."/>
            <person name="Liu Y."/>
            <person name="Malik S.B."/>
            <person name="Maier U.G."/>
            <person name="McRose D."/>
            <person name="Mock T."/>
            <person name="Neilson J.A."/>
            <person name="Onodera N.T."/>
            <person name="Poole A.M."/>
            <person name="Pritham E.J."/>
            <person name="Richards T.A."/>
            <person name="Rocap G."/>
            <person name="Roy S.W."/>
            <person name="Sarai C."/>
            <person name="Schaack S."/>
            <person name="Shirato S."/>
            <person name="Slamovits C.H."/>
            <person name="Spencer D.F."/>
            <person name="Suzuki S."/>
            <person name="Worden A.Z."/>
            <person name="Zauner S."/>
            <person name="Barry K."/>
            <person name="Bell C."/>
            <person name="Bharti A.K."/>
            <person name="Crow J.A."/>
            <person name="Grimwood J."/>
            <person name="Kramer R."/>
            <person name="Lindquist E."/>
            <person name="Lucas S."/>
            <person name="Salamov A."/>
            <person name="McFadden G.I."/>
            <person name="Lane C.E."/>
            <person name="Keeling P.J."/>
            <person name="Gray M.W."/>
            <person name="Grigoriev I.V."/>
            <person name="Archibald J.M."/>
        </authorList>
    </citation>
    <scope>NUCLEOTIDE SEQUENCE</scope>
    <source>
        <strain evidence="2 4">CCMP2712</strain>
    </source>
</reference>
<evidence type="ECO:0000313" key="3">
    <source>
        <dbReference type="EnsemblProtists" id="EKX37663"/>
    </source>
</evidence>
<dbReference type="AlphaFoldDB" id="L1IN22"/>
<dbReference type="EnsemblProtists" id="EKX37663">
    <property type="protein sequence ID" value="EKX37663"/>
    <property type="gene ID" value="GUITHDRAFT_144795"/>
</dbReference>
<dbReference type="PaxDb" id="55529-EKX37663"/>
<dbReference type="GeneID" id="17294469"/>
<dbReference type="EMBL" id="JH993056">
    <property type="protein sequence ID" value="EKX37663.1"/>
    <property type="molecule type" value="Genomic_DNA"/>
</dbReference>
<sequence length="697" mass="78124">MSVVLDDRVGGGMPMQLSMSSIMEVPPDRLIAALEHKQPNILVACIDRLRSLLFKAESYQTQILRGVHVDKHPKQFKGQEQPPPSTLIELPLPPSATQTLKKGCSTLQRSVLPMRLSDQATALHMRLVQLKCAVSEGRLDVKAFGIKSDHDTNPAHVAALLRVCLALMGKQSFDDMVEHWMLVPRQRLISLYIDEYSATMQEIIRIANEQYQANEEPTGPQSKYAQLEPQTYQAPTSRERIGEKILQARTDRFLSSPRLNLLQRLNVVVVPMVDKQADPLGPGQIMQGVMSNPVGMPGDYLVRHIDMLFRNMAMTEREHAGSLLTGDRETWELLRCTLPKDALPMVEGLVCTYGGEEERLRLGITARRRSNALARIASVKFPLPQTELDTLAKSAEAHVATCKSKNVEAAREHHIRGKARQLGVWLDPAKRSSAEMRSRYHEKHMHELTDGDDDRRDAWDPDDDADHVPPPPDPNRPRPLGTQQGCGLSLARDGSLQSLEGGAMPGGQAGVVDPDDGVQLSVKINDPGSNGGTRYKAWVFHRDDVLKRLGWRLLHCGWDLNPWQDYATFLVPQACLAPADRERRNKIPKEERQYWSDKNDFCRCLEVVLDEVSGKPPAKPHKGIDVMDKHAKRKRLQEEKDNRYRKKMHQMVNALLPEVAPVPPPGIRGGDAGPLAVNSWQMQVQRVHGEDPECVDG</sequence>